<feature type="signal peptide" evidence="2">
    <location>
        <begin position="1"/>
        <end position="18"/>
    </location>
</feature>
<dbReference type="EMBL" id="CP133568">
    <property type="protein sequence ID" value="WMT04398.1"/>
    <property type="molecule type" value="Genomic_DNA"/>
</dbReference>
<feature type="region of interest" description="Disordered" evidence="1">
    <location>
        <begin position="26"/>
        <end position="45"/>
    </location>
</feature>
<feature type="region of interest" description="Disordered" evidence="1">
    <location>
        <begin position="432"/>
        <end position="460"/>
    </location>
</feature>
<organism evidence="3 4">
    <name type="scientific">Lysobacter yananisis</name>
    <dbReference type="NCBI Taxonomy" id="1003114"/>
    <lineage>
        <taxon>Bacteria</taxon>
        <taxon>Pseudomonadati</taxon>
        <taxon>Pseudomonadota</taxon>
        <taxon>Gammaproteobacteria</taxon>
        <taxon>Lysobacterales</taxon>
        <taxon>Lysobacteraceae</taxon>
        <taxon>Lysobacter</taxon>
    </lineage>
</organism>
<dbReference type="CDD" id="cd15482">
    <property type="entry name" value="Sialidase_non-viral"/>
    <property type="match status" value="1"/>
</dbReference>
<evidence type="ECO:0000256" key="2">
    <source>
        <dbReference type="SAM" id="SignalP"/>
    </source>
</evidence>
<feature type="compositionally biased region" description="Polar residues" evidence="1">
    <location>
        <begin position="450"/>
        <end position="460"/>
    </location>
</feature>
<dbReference type="Proteomes" id="UP001229313">
    <property type="component" value="Chromosome"/>
</dbReference>
<dbReference type="GO" id="GO:0016798">
    <property type="term" value="F:hydrolase activity, acting on glycosyl bonds"/>
    <property type="evidence" value="ECO:0007669"/>
    <property type="project" value="UniProtKB-KW"/>
</dbReference>
<sequence length="460" mass="48231">MHSSLWSALSCALVLAVAACRPAPPPPAAVAQSETAAAQAAPTPQWRVSDWPLPATGAAAQPDLIAAPDGGWLLSWIEPGARGGHALKFARAGRDGAWGPIRTIAQGRDWFVNWADTPHIALAADGALWAHWLRKSAPATYAYDVVLSRSGDGGTTWSEPAKVNDDGTATEHGFVSLWPDGADGIGVAWLDGRRTGGGEGHEGGAHAGHRGAMTLRAARFDARSQRSLDSELDPMTCDCCQTDAAPTARGPLLVYRDRDAQEIRDIAATRREPGGWTAPRHVHADRWTMPACPVNGPSAAARGDDAIVAWYTAAGGESKVQAARSGDAGTTFGAPVVLDRGEPVQGRVEAALGADAAWVLWLREDRQDGQTLWLARLAPDLSRELQRVQVARLQGRGRGTGFPQLAAGDGAVYIAWTELADGAARLRGARLQPEATVSSSGESNIEAGETTGSSSGTRAP</sequence>
<evidence type="ECO:0000313" key="3">
    <source>
        <dbReference type="EMBL" id="WMT04398.1"/>
    </source>
</evidence>
<evidence type="ECO:0000313" key="4">
    <source>
        <dbReference type="Proteomes" id="UP001229313"/>
    </source>
</evidence>
<keyword evidence="4" id="KW-1185">Reference proteome</keyword>
<dbReference type="EC" id="3.2.1.-" evidence="3"/>
<feature type="compositionally biased region" description="Low complexity" evidence="1">
    <location>
        <begin position="29"/>
        <end position="45"/>
    </location>
</feature>
<protein>
    <submittedName>
        <fullName evidence="3">Sialidase family protein</fullName>
        <ecNumber evidence="3">3.2.1.-</ecNumber>
    </submittedName>
</protein>
<keyword evidence="3" id="KW-0378">Hydrolase</keyword>
<feature type="chain" id="PRO_5047549580" evidence="2">
    <location>
        <begin position="19"/>
        <end position="460"/>
    </location>
</feature>
<proteinExistence type="predicted"/>
<accession>A0ABY9PBG1</accession>
<gene>
    <name evidence="3" type="ORF">RDV84_06085</name>
</gene>
<dbReference type="InterPro" id="IPR036278">
    <property type="entry name" value="Sialidase_sf"/>
</dbReference>
<dbReference type="SUPFAM" id="SSF50939">
    <property type="entry name" value="Sialidases"/>
    <property type="match status" value="2"/>
</dbReference>
<name>A0ABY9PBG1_9GAMM</name>
<dbReference type="Gene3D" id="2.120.10.10">
    <property type="match status" value="1"/>
</dbReference>
<keyword evidence="3" id="KW-0326">Glycosidase</keyword>
<keyword evidence="2" id="KW-0732">Signal</keyword>
<evidence type="ECO:0000256" key="1">
    <source>
        <dbReference type="SAM" id="MobiDB-lite"/>
    </source>
</evidence>
<dbReference type="RefSeq" id="WP_309152780.1">
    <property type="nucleotide sequence ID" value="NZ_CP133568.1"/>
</dbReference>
<reference evidence="3 4" key="1">
    <citation type="submission" date="2023-08" db="EMBL/GenBank/DDBJ databases">
        <title>The whole genome sequence of Lysobacter yananisis.</title>
        <authorList>
            <person name="Sun H."/>
        </authorList>
    </citation>
    <scope>NUCLEOTIDE SEQUENCE [LARGE SCALE GENOMIC DNA]</scope>
    <source>
        <strain evidence="3 4">SNNU513</strain>
    </source>
</reference>